<sequence>MFRALIKGPSAQEDRQNDEEVDTAAQTRAGLQDTQETEKEAGTVAESSTGESLDLAKIAAATLNIMQDFFVKKTTELVASITRICKPFDGMSHRPTISDISGLEPADRPTRTTLAAPFFSIQGTRNLPIAPVPPVQKVFQPSTLEKLSRVPVDFMYITRLFTPLDDGTKGVLVKHCELYVARESGSELSSFRGPECSKSEELVA</sequence>
<keyword evidence="3" id="KW-1185">Reference proteome</keyword>
<accession>A0AAE8SK69</accession>
<gene>
    <name evidence="2" type="ORF">FTOL_07913</name>
</gene>
<comment type="caution">
    <text evidence="2">The sequence shown here is derived from an EMBL/GenBank/DDBJ whole genome shotgun (WGS) entry which is preliminary data.</text>
</comment>
<dbReference type="AlphaFoldDB" id="A0AAE8SK69"/>
<reference evidence="2" key="1">
    <citation type="submission" date="2018-03" db="EMBL/GenBank/DDBJ databases">
        <authorList>
            <person name="Guldener U."/>
        </authorList>
    </citation>
    <scope>NUCLEOTIDE SEQUENCE</scope>
</reference>
<evidence type="ECO:0000313" key="2">
    <source>
        <dbReference type="EMBL" id="SPJ79522.1"/>
    </source>
</evidence>
<evidence type="ECO:0000313" key="3">
    <source>
        <dbReference type="Proteomes" id="UP001187734"/>
    </source>
</evidence>
<protein>
    <submittedName>
        <fullName evidence="2">Uncharacterized protein</fullName>
    </submittedName>
</protein>
<organism evidence="2 3">
    <name type="scientific">Fusarium torulosum</name>
    <dbReference type="NCBI Taxonomy" id="33205"/>
    <lineage>
        <taxon>Eukaryota</taxon>
        <taxon>Fungi</taxon>
        <taxon>Dikarya</taxon>
        <taxon>Ascomycota</taxon>
        <taxon>Pezizomycotina</taxon>
        <taxon>Sordariomycetes</taxon>
        <taxon>Hypocreomycetidae</taxon>
        <taxon>Hypocreales</taxon>
        <taxon>Nectriaceae</taxon>
        <taxon>Fusarium</taxon>
    </lineage>
</organism>
<proteinExistence type="predicted"/>
<evidence type="ECO:0000256" key="1">
    <source>
        <dbReference type="SAM" id="MobiDB-lite"/>
    </source>
</evidence>
<dbReference type="EMBL" id="ONZP01000270">
    <property type="protein sequence ID" value="SPJ79522.1"/>
    <property type="molecule type" value="Genomic_DNA"/>
</dbReference>
<feature type="region of interest" description="Disordered" evidence="1">
    <location>
        <begin position="1"/>
        <end position="48"/>
    </location>
</feature>
<name>A0AAE8SK69_9HYPO</name>
<dbReference type="Proteomes" id="UP001187734">
    <property type="component" value="Unassembled WGS sequence"/>
</dbReference>